<protein>
    <submittedName>
        <fullName evidence="1">Uncharacterized protein</fullName>
    </submittedName>
</protein>
<gene>
    <name evidence="1" type="ORF">M9H77_09642</name>
</gene>
<dbReference type="EMBL" id="CM044702">
    <property type="protein sequence ID" value="KAI5678692.1"/>
    <property type="molecule type" value="Genomic_DNA"/>
</dbReference>
<comment type="caution">
    <text evidence="1">The sequence shown here is derived from an EMBL/GenBank/DDBJ whole genome shotgun (WGS) entry which is preliminary data.</text>
</comment>
<accession>A0ACC0C1C1</accession>
<keyword evidence="2" id="KW-1185">Reference proteome</keyword>
<reference evidence="2" key="1">
    <citation type="journal article" date="2023" name="Nat. Plants">
        <title>Single-cell RNA sequencing provides a high-resolution roadmap for understanding the multicellular compartmentation of specialized metabolism.</title>
        <authorList>
            <person name="Sun S."/>
            <person name="Shen X."/>
            <person name="Li Y."/>
            <person name="Li Y."/>
            <person name="Wang S."/>
            <person name="Li R."/>
            <person name="Zhang H."/>
            <person name="Shen G."/>
            <person name="Guo B."/>
            <person name="Wei J."/>
            <person name="Xu J."/>
            <person name="St-Pierre B."/>
            <person name="Chen S."/>
            <person name="Sun C."/>
        </authorList>
    </citation>
    <scope>NUCLEOTIDE SEQUENCE [LARGE SCALE GENOMIC DNA]</scope>
</reference>
<sequence>MGNKQLIAENLTNKEDDVLLYEEFKQYLANKKKQAGETSSSGDRSGEFPMASYESRRLFGFFLLCWIADLQTENNLKLLRCCLMEHPHCEMYVKLNVGCLLPLSPTILNPSEHSEDISGLTVDSGGGIVDEDMQFVEEDVEDGNRGKETDENAQGKDNEQDSELPPEEEEFDEDEEASKEEEEALEDMKEGTKMKRKKMRRRRKRKWILMKTEMIMTIEDFNELPETRVIIDGLTFNYVGPVSRPGSGTQGFKIYQSTKQTETEISLLKFKVHKVNKT</sequence>
<evidence type="ECO:0000313" key="2">
    <source>
        <dbReference type="Proteomes" id="UP001060085"/>
    </source>
</evidence>
<name>A0ACC0C1C1_CATRO</name>
<dbReference type="Proteomes" id="UP001060085">
    <property type="component" value="Linkage Group LG02"/>
</dbReference>
<evidence type="ECO:0000313" key="1">
    <source>
        <dbReference type="EMBL" id="KAI5678692.1"/>
    </source>
</evidence>
<organism evidence="1 2">
    <name type="scientific">Catharanthus roseus</name>
    <name type="common">Madagascar periwinkle</name>
    <name type="synonym">Vinca rosea</name>
    <dbReference type="NCBI Taxonomy" id="4058"/>
    <lineage>
        <taxon>Eukaryota</taxon>
        <taxon>Viridiplantae</taxon>
        <taxon>Streptophyta</taxon>
        <taxon>Embryophyta</taxon>
        <taxon>Tracheophyta</taxon>
        <taxon>Spermatophyta</taxon>
        <taxon>Magnoliopsida</taxon>
        <taxon>eudicotyledons</taxon>
        <taxon>Gunneridae</taxon>
        <taxon>Pentapetalae</taxon>
        <taxon>asterids</taxon>
        <taxon>lamiids</taxon>
        <taxon>Gentianales</taxon>
        <taxon>Apocynaceae</taxon>
        <taxon>Rauvolfioideae</taxon>
        <taxon>Vinceae</taxon>
        <taxon>Catharanthinae</taxon>
        <taxon>Catharanthus</taxon>
    </lineage>
</organism>
<proteinExistence type="predicted"/>